<protein>
    <recommendedName>
        <fullName evidence="3">Type III effector</fullName>
    </recommendedName>
</protein>
<accession>A0A0F5JYE7</accession>
<reference evidence="1 2" key="1">
    <citation type="submission" date="2015-03" db="EMBL/GenBank/DDBJ databases">
        <title>Draft Genome Sequence of Burkholderia andropogonis type strain ICMP2807, isolated from Sorghum bicolor.</title>
        <authorList>
            <person name="Lopes-Santos L."/>
            <person name="Castro D.B."/>
            <person name="Ottoboni L.M."/>
            <person name="Park D."/>
            <person name="Weirc B.S."/>
            <person name="Destefano S.A."/>
        </authorList>
    </citation>
    <scope>NUCLEOTIDE SEQUENCE [LARGE SCALE GENOMIC DNA]</scope>
    <source>
        <strain evidence="1 2">ICMP2807</strain>
    </source>
</reference>
<evidence type="ECO:0008006" key="3">
    <source>
        <dbReference type="Google" id="ProtNLM"/>
    </source>
</evidence>
<dbReference type="NCBIfam" id="NF041309">
    <property type="entry name" value="XopB"/>
    <property type="match status" value="1"/>
</dbReference>
<evidence type="ECO:0000313" key="2">
    <source>
        <dbReference type="Proteomes" id="UP000033618"/>
    </source>
</evidence>
<dbReference type="EMBL" id="LAQU01000015">
    <property type="protein sequence ID" value="KKB62858.1"/>
    <property type="molecule type" value="Genomic_DNA"/>
</dbReference>
<proteinExistence type="predicted"/>
<dbReference type="RefSeq" id="WP_082102804.1">
    <property type="nucleotide sequence ID" value="NZ_CADFGU010000007.1"/>
</dbReference>
<dbReference type="AlphaFoldDB" id="A0A0F5JYE7"/>
<dbReference type="PATRIC" id="fig|28092.6.peg.3470"/>
<comment type="caution">
    <text evidence="1">The sequence shown here is derived from an EMBL/GenBank/DDBJ whole genome shotgun (WGS) entry which is preliminary data.</text>
</comment>
<name>A0A0F5JYE7_9BURK</name>
<organism evidence="1 2">
    <name type="scientific">Robbsia andropogonis</name>
    <dbReference type="NCBI Taxonomy" id="28092"/>
    <lineage>
        <taxon>Bacteria</taxon>
        <taxon>Pseudomonadati</taxon>
        <taxon>Pseudomonadota</taxon>
        <taxon>Betaproteobacteria</taxon>
        <taxon>Burkholderiales</taxon>
        <taxon>Burkholderiaceae</taxon>
        <taxon>Robbsia</taxon>
    </lineage>
</organism>
<dbReference type="InterPro" id="IPR053430">
    <property type="entry name" value="Plant_immune_effector"/>
</dbReference>
<gene>
    <name evidence="1" type="ORF">WM40_14695</name>
</gene>
<keyword evidence="2" id="KW-1185">Reference proteome</keyword>
<evidence type="ECO:0000313" key="1">
    <source>
        <dbReference type="EMBL" id="KKB62858.1"/>
    </source>
</evidence>
<sequence>MQDTATVLPVRHGEALYSGTVSWKNGRLVSSDKTIQSLLDYALPEVTLEQSRRLARINGTRVTLHAHPDTEAALEKFKKVFSVDKANFKPASRHEEVHASGVASRVEEKLKAEIDIPLLQKAVERGNGASGKFAFGPHGTMSMGDALSVRAEAFLAAHAPTVSSNDDFLEAEIASRLRQNQDLRVRLGAEVMLETATKKEPQLIPLAGSLGVSAGIGSAWELWASQKLKDALFGKHFSPARHILPAAVVDSVPPVVIETLDTMFVLTSINSARGAKTWLTMILQAVRKQAPWKRSEIMDDLKDTGKKASKAGVISSIAALPNNILQYWHAGPKPVDITASALATEVAIAGAASGIPPEVKEAREKMSAALVQSIKDGVMPGPDGDETPKAYITTATKHALDIAPGDSVAVKTMGVAMIVGMIPFLAGDRALNVVPESMLRIFRSTVFNPIEAIALNLLVLGSRVRIPGLFHSDHQRHARVVQTILARAGRDAQAGRDISPEELHAMLAPHHEFLRHVGQAVVDGMNATFDAVPAMIRRYAPESVSDRLGLNERPFGERIPYEDVTAEPSQPQETV</sequence>
<dbReference type="Proteomes" id="UP000033618">
    <property type="component" value="Unassembled WGS sequence"/>
</dbReference>